<evidence type="ECO:0000256" key="1">
    <source>
        <dbReference type="ARBA" id="ARBA00023125"/>
    </source>
</evidence>
<evidence type="ECO:0000313" key="4">
    <source>
        <dbReference type="Proteomes" id="UP001551658"/>
    </source>
</evidence>
<keyword evidence="4" id="KW-1185">Reference proteome</keyword>
<dbReference type="InterPro" id="IPR001387">
    <property type="entry name" value="Cro/C1-type_HTH"/>
</dbReference>
<dbReference type="Proteomes" id="UP001551658">
    <property type="component" value="Unassembled WGS sequence"/>
</dbReference>
<evidence type="ECO:0000259" key="2">
    <source>
        <dbReference type="PROSITE" id="PS50943"/>
    </source>
</evidence>
<dbReference type="CDD" id="cd00093">
    <property type="entry name" value="HTH_XRE"/>
    <property type="match status" value="1"/>
</dbReference>
<dbReference type="EMBL" id="JBFAIH010000031">
    <property type="protein sequence ID" value="MEV0367485.1"/>
    <property type="molecule type" value="Genomic_DNA"/>
</dbReference>
<dbReference type="SUPFAM" id="SSF47413">
    <property type="entry name" value="lambda repressor-like DNA-binding domains"/>
    <property type="match status" value="1"/>
</dbReference>
<dbReference type="PROSITE" id="PS50943">
    <property type="entry name" value="HTH_CROC1"/>
    <property type="match status" value="1"/>
</dbReference>
<accession>A0ABV3FIR0</accession>
<protein>
    <submittedName>
        <fullName evidence="3">Helix-turn-helix transcriptional regulator</fullName>
    </submittedName>
</protein>
<feature type="domain" description="HTH cro/C1-type" evidence="2">
    <location>
        <begin position="11"/>
        <end position="65"/>
    </location>
</feature>
<sequence length="388" mass="41854">MQEQDAIGARIAQIRKQRGMTQTAFASKANISLSMVKKVERGHASASTNMLGQIAEALGVETTRLTGPQDSPEQLHQLVPTIRRALASTDIWDDDAEPLSLEQLRTQVVQLGKWRRDTKYDKIGANLPGLVDRLLAAGVEHGEPAYALLADAYRAGNTLAHKLGYPDLSLTAMDRMEWAADRSGDPLLVATSHYLRAAALTRIGAGKHALRLLDRTMIEVEPMIHEDPNAAAVWTALHMRAGVIAATLADSSASEEHLAEAATVAESVGDRVVYETVVGPTNVKLHAIAALVDLVQPGKALKVADSVEIPQGMAAERETYFHLDVARAHLLNRRPDEAIEELYAARALAPQHFRASGTVKAAIQTAAQQQRYASSGLRSLAISAGIQD</sequence>
<dbReference type="PANTHER" id="PTHR46797">
    <property type="entry name" value="HTH-TYPE TRANSCRIPTIONAL REGULATOR"/>
    <property type="match status" value="1"/>
</dbReference>
<evidence type="ECO:0000313" key="3">
    <source>
        <dbReference type="EMBL" id="MEV0367485.1"/>
    </source>
</evidence>
<dbReference type="InterPro" id="IPR010982">
    <property type="entry name" value="Lambda_DNA-bd_dom_sf"/>
</dbReference>
<dbReference type="PANTHER" id="PTHR46797:SF1">
    <property type="entry name" value="METHYLPHOSPHONATE SYNTHASE"/>
    <property type="match status" value="1"/>
</dbReference>
<dbReference type="RefSeq" id="WP_357987097.1">
    <property type="nucleotide sequence ID" value="NZ_JBFAIH010000031.1"/>
</dbReference>
<comment type="caution">
    <text evidence="3">The sequence shown here is derived from an EMBL/GenBank/DDBJ whole genome shotgun (WGS) entry which is preliminary data.</text>
</comment>
<dbReference type="Pfam" id="PF01381">
    <property type="entry name" value="HTH_3"/>
    <property type="match status" value="1"/>
</dbReference>
<dbReference type="Gene3D" id="1.10.260.40">
    <property type="entry name" value="lambda repressor-like DNA-binding domains"/>
    <property type="match status" value="1"/>
</dbReference>
<dbReference type="SMART" id="SM00530">
    <property type="entry name" value="HTH_XRE"/>
    <property type="match status" value="1"/>
</dbReference>
<name>A0ABV3FIR0_9NOCA</name>
<gene>
    <name evidence="3" type="ORF">AB0H72_32850</name>
</gene>
<dbReference type="InterPro" id="IPR050807">
    <property type="entry name" value="TransReg_Diox_bact_type"/>
</dbReference>
<reference evidence="3 4" key="1">
    <citation type="submission" date="2024-06" db="EMBL/GenBank/DDBJ databases">
        <title>The Natural Products Discovery Center: Release of the First 8490 Sequenced Strains for Exploring Actinobacteria Biosynthetic Diversity.</title>
        <authorList>
            <person name="Kalkreuter E."/>
            <person name="Kautsar S.A."/>
            <person name="Yang D."/>
            <person name="Bader C.D."/>
            <person name="Teijaro C.N."/>
            <person name="Fluegel L."/>
            <person name="Davis C.M."/>
            <person name="Simpson J.R."/>
            <person name="Lauterbach L."/>
            <person name="Steele A.D."/>
            <person name="Gui C."/>
            <person name="Meng S."/>
            <person name="Li G."/>
            <person name="Viehrig K."/>
            <person name="Ye F."/>
            <person name="Su P."/>
            <person name="Kiefer A.F."/>
            <person name="Nichols A."/>
            <person name="Cepeda A.J."/>
            <person name="Yan W."/>
            <person name="Fan B."/>
            <person name="Jiang Y."/>
            <person name="Adhikari A."/>
            <person name="Zheng C.-J."/>
            <person name="Schuster L."/>
            <person name="Cowan T.M."/>
            <person name="Smanski M.J."/>
            <person name="Chevrette M.G."/>
            <person name="De Carvalho L.P.S."/>
            <person name="Shen B."/>
        </authorList>
    </citation>
    <scope>NUCLEOTIDE SEQUENCE [LARGE SCALE GENOMIC DNA]</scope>
    <source>
        <strain evidence="3 4">NPDC050671</strain>
    </source>
</reference>
<organism evidence="3 4">
    <name type="scientific">Nocardia fusca</name>
    <dbReference type="NCBI Taxonomy" id="941183"/>
    <lineage>
        <taxon>Bacteria</taxon>
        <taxon>Bacillati</taxon>
        <taxon>Actinomycetota</taxon>
        <taxon>Actinomycetes</taxon>
        <taxon>Mycobacteriales</taxon>
        <taxon>Nocardiaceae</taxon>
        <taxon>Nocardia</taxon>
    </lineage>
</organism>
<proteinExistence type="predicted"/>
<keyword evidence="1" id="KW-0238">DNA-binding</keyword>